<dbReference type="Proteomes" id="UP000198923">
    <property type="component" value="Unassembled WGS sequence"/>
</dbReference>
<evidence type="ECO:0000256" key="4">
    <source>
        <dbReference type="ARBA" id="ARBA00022692"/>
    </source>
</evidence>
<accession>A0A1G8E4E5</accession>
<evidence type="ECO:0000256" key="6">
    <source>
        <dbReference type="ARBA" id="ARBA00023136"/>
    </source>
</evidence>
<dbReference type="InterPro" id="IPR032808">
    <property type="entry name" value="DoxX"/>
</dbReference>
<dbReference type="EMBL" id="FNCN01000019">
    <property type="protein sequence ID" value="SDH64509.1"/>
    <property type="molecule type" value="Genomic_DNA"/>
</dbReference>
<evidence type="ECO:0000313" key="8">
    <source>
        <dbReference type="EMBL" id="SDH64509.1"/>
    </source>
</evidence>
<dbReference type="OrthoDB" id="346004at2"/>
<protein>
    <submittedName>
        <fullName evidence="8">Putative oxidoreductase</fullName>
    </submittedName>
</protein>
<dbReference type="RefSeq" id="WP_093172048.1">
    <property type="nucleotide sequence ID" value="NZ_FNCN01000019.1"/>
</dbReference>
<comment type="subcellular location">
    <subcellularLocation>
        <location evidence="1">Cell membrane</location>
        <topology evidence="1">Multi-pass membrane protein</topology>
    </subcellularLocation>
</comment>
<evidence type="ECO:0000256" key="7">
    <source>
        <dbReference type="SAM" id="Phobius"/>
    </source>
</evidence>
<keyword evidence="9" id="KW-1185">Reference proteome</keyword>
<dbReference type="Pfam" id="PF07681">
    <property type="entry name" value="DoxX"/>
    <property type="match status" value="1"/>
</dbReference>
<dbReference type="GO" id="GO:0005886">
    <property type="term" value="C:plasma membrane"/>
    <property type="evidence" value="ECO:0007669"/>
    <property type="project" value="UniProtKB-SubCell"/>
</dbReference>
<feature type="transmembrane region" description="Helical" evidence="7">
    <location>
        <begin position="137"/>
        <end position="156"/>
    </location>
</feature>
<proteinExistence type="inferred from homology"/>
<gene>
    <name evidence="8" type="ORF">SAMN05421505_11997</name>
</gene>
<evidence type="ECO:0000256" key="2">
    <source>
        <dbReference type="ARBA" id="ARBA00006679"/>
    </source>
</evidence>
<keyword evidence="3" id="KW-1003">Cell membrane</keyword>
<evidence type="ECO:0000256" key="1">
    <source>
        <dbReference type="ARBA" id="ARBA00004651"/>
    </source>
</evidence>
<dbReference type="STRING" id="504805.SAMN05421505_11997"/>
<feature type="transmembrane region" description="Helical" evidence="7">
    <location>
        <begin position="106"/>
        <end position="125"/>
    </location>
</feature>
<dbReference type="PANTHER" id="PTHR33452:SF1">
    <property type="entry name" value="INNER MEMBRANE PROTEIN YPHA-RELATED"/>
    <property type="match status" value="1"/>
</dbReference>
<dbReference type="InterPro" id="IPR051907">
    <property type="entry name" value="DoxX-like_oxidoreductase"/>
</dbReference>
<evidence type="ECO:0000256" key="5">
    <source>
        <dbReference type="ARBA" id="ARBA00022989"/>
    </source>
</evidence>
<reference evidence="8 9" key="1">
    <citation type="submission" date="2016-10" db="EMBL/GenBank/DDBJ databases">
        <authorList>
            <person name="de Groot N.N."/>
        </authorList>
    </citation>
    <scope>NUCLEOTIDE SEQUENCE [LARGE SCALE GENOMIC DNA]</scope>
    <source>
        <strain evidence="8 9">CPCC 201354</strain>
    </source>
</reference>
<evidence type="ECO:0000256" key="3">
    <source>
        <dbReference type="ARBA" id="ARBA00022475"/>
    </source>
</evidence>
<keyword evidence="4 7" id="KW-0812">Transmembrane</keyword>
<evidence type="ECO:0000313" key="9">
    <source>
        <dbReference type="Proteomes" id="UP000198923"/>
    </source>
</evidence>
<name>A0A1G8E4E5_9ACTN</name>
<organism evidence="8 9">
    <name type="scientific">Sinosporangium album</name>
    <dbReference type="NCBI Taxonomy" id="504805"/>
    <lineage>
        <taxon>Bacteria</taxon>
        <taxon>Bacillati</taxon>
        <taxon>Actinomycetota</taxon>
        <taxon>Actinomycetes</taxon>
        <taxon>Streptosporangiales</taxon>
        <taxon>Streptosporangiaceae</taxon>
        <taxon>Sinosporangium</taxon>
    </lineage>
</organism>
<comment type="similarity">
    <text evidence="2">Belongs to the DoxX family.</text>
</comment>
<keyword evidence="5 7" id="KW-1133">Transmembrane helix</keyword>
<dbReference type="AlphaFoldDB" id="A0A1G8E4E5"/>
<keyword evidence="6 7" id="KW-0472">Membrane</keyword>
<feature type="transmembrane region" description="Helical" evidence="7">
    <location>
        <begin position="60"/>
        <end position="85"/>
    </location>
</feature>
<sequence length="164" mass="16509">MDAALALLRLVLGVILICHAAQKSLGWFRGPGLSASAVFFESLGHRPGWAMTVLAALCELAAGVLLLAGFLTPLAAAMAIGTMLVAGISMVIKAGTVWNTLGGGEYPLFLAAVCAAVALAGPGAWSLDAVLLPPWPAAVGPGAVVLALVAAAVPVLRSLRHRPA</sequence>
<dbReference type="PANTHER" id="PTHR33452">
    <property type="entry name" value="OXIDOREDUCTASE CATD-RELATED"/>
    <property type="match status" value="1"/>
</dbReference>